<evidence type="ECO:0008006" key="4">
    <source>
        <dbReference type="Google" id="ProtNLM"/>
    </source>
</evidence>
<dbReference type="EMBL" id="LVZK01000003">
    <property type="protein sequence ID" value="OAP85460.1"/>
    <property type="molecule type" value="Genomic_DNA"/>
</dbReference>
<evidence type="ECO:0000313" key="3">
    <source>
        <dbReference type="Proteomes" id="UP000078368"/>
    </source>
</evidence>
<dbReference type="Pfam" id="PF08798">
    <property type="entry name" value="CRISPR_assoc"/>
    <property type="match status" value="2"/>
</dbReference>
<dbReference type="AlphaFoldDB" id="A0A179B1T3"/>
<dbReference type="SUPFAM" id="SSF117987">
    <property type="entry name" value="CRISPR-associated protein"/>
    <property type="match status" value="4"/>
</dbReference>
<dbReference type="CDD" id="cd09727">
    <property type="entry name" value="Cas6_I-E"/>
    <property type="match status" value="1"/>
</dbReference>
<reference evidence="2 3" key="1">
    <citation type="submission" date="2016-04" db="EMBL/GenBank/DDBJ databases">
        <title>Peptidophaga gingivicola gen. nov., sp. nov., isolated from human subgingival plaque.</title>
        <authorList>
            <person name="Beall C.J."/>
            <person name="Mokrzan E.M."/>
            <person name="Griffen A.L."/>
            <person name="Leys E.J."/>
        </authorList>
    </citation>
    <scope>NUCLEOTIDE SEQUENCE [LARGE SCALE GENOMIC DNA]</scope>
    <source>
        <strain evidence="2 3">BA112</strain>
    </source>
</reference>
<dbReference type="InterPro" id="IPR010179">
    <property type="entry name" value="CRISPR-assoc_prot_Cse3"/>
</dbReference>
<dbReference type="OrthoDB" id="9795689at2"/>
<sequence length="310" mass="33920">MYLTKIELDPRRRFARRLLGSPQVMHAVVMKACDLGRSIDGDRGDPAGSTSEDLPAHAETPTSIGVEASSARAETSAAGRVLWRVDQGGFGVALYVLSPMRPDMSQIEADATSSQLARTLDYEGFLSRLAEGQTWAFRLAANPVHNENRGPDKRGKRYGHVTARQQRDWLLRRAEKQGFSIPMASAGPGLTRHSGDGRAERVELGENGKLGGAAAREQNVVAAEALEGSAEQDDDPNDRASLLVIRREKPVFDRKDRETQKSGRVTIGRVVYEGILRIEDVRAFRQMLINGLGPSKAYGCGLMTLALPRE</sequence>
<dbReference type="Proteomes" id="UP000078368">
    <property type="component" value="Unassembled WGS sequence"/>
</dbReference>
<dbReference type="Gene3D" id="3.30.70.1210">
    <property type="entry name" value="Crispr-associated protein, domain 2"/>
    <property type="match status" value="1"/>
</dbReference>
<dbReference type="STRING" id="1823756.A4H34_10325"/>
<dbReference type="NCBIfam" id="TIGR01907">
    <property type="entry name" value="casE_Cse3"/>
    <property type="match status" value="1"/>
</dbReference>
<comment type="caution">
    <text evidence="2">The sequence shown here is derived from an EMBL/GenBank/DDBJ whole genome shotgun (WGS) entry which is preliminary data.</text>
</comment>
<gene>
    <name evidence="2" type="ORF">A4H34_10325</name>
</gene>
<feature type="region of interest" description="Disordered" evidence="1">
    <location>
        <begin position="39"/>
        <end position="61"/>
    </location>
</feature>
<evidence type="ECO:0000256" key="1">
    <source>
        <dbReference type="SAM" id="MobiDB-lite"/>
    </source>
</evidence>
<dbReference type="SMART" id="SM01101">
    <property type="entry name" value="CRISPR_assoc"/>
    <property type="match status" value="1"/>
</dbReference>
<accession>A0A179B1T3</accession>
<protein>
    <recommendedName>
        <fullName evidence="4">Type I-E CRISPR-associated protein Cas6/Cse3/CasE</fullName>
    </recommendedName>
</protein>
<dbReference type="RefSeq" id="WP_064232031.1">
    <property type="nucleotide sequence ID" value="NZ_LVZK01000003.1"/>
</dbReference>
<keyword evidence="3" id="KW-1185">Reference proteome</keyword>
<dbReference type="Gene3D" id="3.30.70.1200">
    <property type="entry name" value="Crispr-associated protein, domain 1"/>
    <property type="match status" value="1"/>
</dbReference>
<proteinExistence type="predicted"/>
<organism evidence="2 3">
    <name type="scientific">Peptidiphaga gingivicola</name>
    <dbReference type="NCBI Taxonomy" id="2741497"/>
    <lineage>
        <taxon>Bacteria</taxon>
        <taxon>Bacillati</taxon>
        <taxon>Actinomycetota</taxon>
        <taxon>Actinomycetes</taxon>
        <taxon>Actinomycetales</taxon>
        <taxon>Actinomycetaceae</taxon>
        <taxon>Peptidiphaga</taxon>
    </lineage>
</organism>
<name>A0A179B1T3_9ACTO</name>
<evidence type="ECO:0000313" key="2">
    <source>
        <dbReference type="EMBL" id="OAP85460.1"/>
    </source>
</evidence>